<dbReference type="Pfam" id="PF00498">
    <property type="entry name" value="FHA"/>
    <property type="match status" value="1"/>
</dbReference>
<dbReference type="InterPro" id="IPR049806">
    <property type="entry name" value="MasK-like_C"/>
</dbReference>
<dbReference type="RefSeq" id="WP_120525741.1">
    <property type="nucleotide sequence ID" value="NZ_JABFJV010000135.1"/>
</dbReference>
<dbReference type="SUPFAM" id="SSF74653">
    <property type="entry name" value="TolA/TonB C-terminal domain"/>
    <property type="match status" value="1"/>
</dbReference>
<protein>
    <submittedName>
        <fullName evidence="7">TonB family protein</fullName>
    </submittedName>
</protein>
<feature type="region of interest" description="Disordered" evidence="5">
    <location>
        <begin position="187"/>
        <end position="248"/>
    </location>
</feature>
<dbReference type="InterPro" id="IPR006260">
    <property type="entry name" value="TonB/TolA_C"/>
</dbReference>
<keyword evidence="3" id="KW-1133">Transmembrane helix</keyword>
<evidence type="ECO:0000256" key="1">
    <source>
        <dbReference type="ARBA" id="ARBA00004167"/>
    </source>
</evidence>
<evidence type="ECO:0000256" key="2">
    <source>
        <dbReference type="ARBA" id="ARBA00022692"/>
    </source>
</evidence>
<dbReference type="GO" id="GO:0016020">
    <property type="term" value="C:membrane"/>
    <property type="evidence" value="ECO:0007669"/>
    <property type="project" value="UniProtKB-SubCell"/>
</dbReference>
<evidence type="ECO:0000313" key="8">
    <source>
        <dbReference type="Proteomes" id="UP000563426"/>
    </source>
</evidence>
<feature type="region of interest" description="Disordered" evidence="5">
    <location>
        <begin position="454"/>
        <end position="489"/>
    </location>
</feature>
<feature type="compositionally biased region" description="Low complexity" evidence="5">
    <location>
        <begin position="133"/>
        <end position="157"/>
    </location>
</feature>
<dbReference type="CDD" id="cd00060">
    <property type="entry name" value="FHA"/>
    <property type="match status" value="1"/>
</dbReference>
<dbReference type="SMART" id="SM00240">
    <property type="entry name" value="FHA"/>
    <property type="match status" value="1"/>
</dbReference>
<dbReference type="OrthoDB" id="5377858at2"/>
<dbReference type="Proteomes" id="UP000563426">
    <property type="component" value="Unassembled WGS sequence"/>
</dbReference>
<evidence type="ECO:0000256" key="5">
    <source>
        <dbReference type="SAM" id="MobiDB-lite"/>
    </source>
</evidence>
<dbReference type="PROSITE" id="PS50006">
    <property type="entry name" value="FHA_DOMAIN"/>
    <property type="match status" value="1"/>
</dbReference>
<evidence type="ECO:0000313" key="7">
    <source>
        <dbReference type="EMBL" id="NOK35910.1"/>
    </source>
</evidence>
<feature type="region of interest" description="Disordered" evidence="5">
    <location>
        <begin position="127"/>
        <end position="171"/>
    </location>
</feature>
<proteinExistence type="predicted"/>
<feature type="domain" description="FHA" evidence="6">
    <location>
        <begin position="30"/>
        <end position="80"/>
    </location>
</feature>
<feature type="compositionally biased region" description="Pro residues" evidence="5">
    <location>
        <begin position="158"/>
        <end position="171"/>
    </location>
</feature>
<dbReference type="EMBL" id="JABFJV010000135">
    <property type="protein sequence ID" value="NOK35910.1"/>
    <property type="molecule type" value="Genomic_DNA"/>
</dbReference>
<keyword evidence="8" id="KW-1185">Reference proteome</keyword>
<evidence type="ECO:0000256" key="4">
    <source>
        <dbReference type="ARBA" id="ARBA00023136"/>
    </source>
</evidence>
<dbReference type="InterPro" id="IPR000253">
    <property type="entry name" value="FHA_dom"/>
</dbReference>
<reference evidence="7 8" key="1">
    <citation type="submission" date="2020-05" db="EMBL/GenBank/DDBJ databases">
        <authorList>
            <person name="Whitworth D."/>
        </authorList>
    </citation>
    <scope>NUCLEOTIDE SEQUENCE [LARGE SCALE GENOMIC DNA]</scope>
    <source>
        <strain evidence="7 8">AB043B</strain>
    </source>
</reference>
<keyword evidence="4" id="KW-0472">Membrane</keyword>
<dbReference type="SUPFAM" id="SSF49879">
    <property type="entry name" value="SMAD/FHA domain"/>
    <property type="match status" value="1"/>
</dbReference>
<gene>
    <name evidence="7" type="ORF">HMI49_22165</name>
</gene>
<dbReference type="Gene3D" id="2.60.200.20">
    <property type="match status" value="1"/>
</dbReference>
<dbReference type="NCBIfam" id="TIGR01352">
    <property type="entry name" value="tonB_Cterm"/>
    <property type="match status" value="1"/>
</dbReference>
<comment type="subcellular location">
    <subcellularLocation>
        <location evidence="1">Membrane</location>
        <topology evidence="1">Single-pass membrane protein</topology>
    </subcellularLocation>
</comment>
<feature type="compositionally biased region" description="Polar residues" evidence="5">
    <location>
        <begin position="196"/>
        <end position="206"/>
    </location>
</feature>
<dbReference type="Gene3D" id="3.30.2420.10">
    <property type="entry name" value="TonB"/>
    <property type="match status" value="1"/>
</dbReference>
<feature type="compositionally biased region" description="Basic and acidic residues" evidence="5">
    <location>
        <begin position="454"/>
        <end position="472"/>
    </location>
</feature>
<evidence type="ECO:0000256" key="3">
    <source>
        <dbReference type="ARBA" id="ARBA00022989"/>
    </source>
</evidence>
<dbReference type="InterPro" id="IPR008984">
    <property type="entry name" value="SMAD_FHA_dom_sf"/>
</dbReference>
<sequence>MAAARKNGLTLRITTPDGSIQETVSEAESVIVGSGAQAAVKIQDPRVSNLHVMLKVDNDGSVTAIDLGSEAGTQVSGQKLLIPTALKPGDVLTVGTSRVEVLFGDAPRPVAPAAAVAQPGVFQQRPVMPPAAPASAPTAHAAPVSHAAPQASATHAAPVPPNMRQAPPPPRPAMNAANVVGTVSTPRSAPAGALGTQVSTNVTSTPVFGPPAPPVAARKATPPQVAAARKPQPPPHLQEPLPRDAQPTPDAKVLQVSMLWGDQMLEVQHFKDGAPVTIGEGAKNTFTVYSPQVGKSHVLAVSKGDKLELRAPAGSGVFVTNNGDVRTKDALRAAGQLNNATPDQEQLFTLGLHDRAEVSLGTVAFVMRYVKPSPAILATSLSDRDFSFFKIAAICILAAAAFVTAMLLTPHTETKSADDVFESQQRVAKFLIAPEKKVEAKKLQLSGVEEGAKAKDEEGKFGKQEAKQEEAAPSKPGTPVVDKSKKEKDRQVVGKVGLLGALKGMKGGASDVFGPGGIGTGINNSLGGLKGGAAMGDAHGVGGMGSRGTGNGGGGTALGIGGLGTQGNGRGTGGSGGIDLGGRGKSVTKVIPGKTTVIGGLDKDVIAKVIRRHQNEIKYCYESELNKNPALAGKVAVAFTIDPAGAVADASVSESTLGSTPAEQCMISRIRRWKFPEPKGGGVVNVTYPWLFSPSGADAAE</sequence>
<name>A0A3A8I6U5_9BACT</name>
<accession>A0A3A8I6U5</accession>
<evidence type="ECO:0000259" key="6">
    <source>
        <dbReference type="PROSITE" id="PS50006"/>
    </source>
</evidence>
<dbReference type="NCBIfam" id="NF033768">
    <property type="entry name" value="myxo_SS_tail"/>
    <property type="match status" value="1"/>
</dbReference>
<comment type="caution">
    <text evidence="7">The sequence shown here is derived from an EMBL/GenBank/DDBJ whole genome shotgun (WGS) entry which is preliminary data.</text>
</comment>
<dbReference type="AlphaFoldDB" id="A0A3A8I6U5"/>
<keyword evidence="2" id="KW-0812">Transmembrane</keyword>
<organism evidence="7 8">
    <name type="scientific">Corallococcus exercitus</name>
    <dbReference type="NCBI Taxonomy" id="2316736"/>
    <lineage>
        <taxon>Bacteria</taxon>
        <taxon>Pseudomonadati</taxon>
        <taxon>Myxococcota</taxon>
        <taxon>Myxococcia</taxon>
        <taxon>Myxococcales</taxon>
        <taxon>Cystobacterineae</taxon>
        <taxon>Myxococcaceae</taxon>
        <taxon>Corallococcus</taxon>
    </lineage>
</organism>